<keyword evidence="2" id="KW-0812">Transmembrane</keyword>
<keyword evidence="3" id="KW-1185">Reference proteome</keyword>
<proteinExistence type="predicted"/>
<accession>A0ABM3GE72</accession>
<evidence type="ECO:0000256" key="2">
    <source>
        <dbReference type="SAM" id="Phobius"/>
    </source>
</evidence>
<name>A0ABM3GE72_NEOLC</name>
<feature type="compositionally biased region" description="Acidic residues" evidence="1">
    <location>
        <begin position="8"/>
        <end position="24"/>
    </location>
</feature>
<feature type="transmembrane region" description="Helical" evidence="2">
    <location>
        <begin position="58"/>
        <end position="83"/>
    </location>
</feature>
<sequence length="150" mass="17064">MRRKEVVTDDETESGESVEEEVTGSDESIPANSKKDQLFGIPNFEFSYKRLPKKCIKFSFLCVNGATFFSGITAFIISIWMLADTKLMSRLVGQRLFVTILLFVGLLTAGISFLGILSIVKKRRRFLTIVSLMIIYRLYGVCDYFRCTIC</sequence>
<organism evidence="3 4">
    <name type="scientific">Neodiprion lecontei</name>
    <name type="common">Redheaded pine sawfly</name>
    <dbReference type="NCBI Taxonomy" id="441921"/>
    <lineage>
        <taxon>Eukaryota</taxon>
        <taxon>Metazoa</taxon>
        <taxon>Ecdysozoa</taxon>
        <taxon>Arthropoda</taxon>
        <taxon>Hexapoda</taxon>
        <taxon>Insecta</taxon>
        <taxon>Pterygota</taxon>
        <taxon>Neoptera</taxon>
        <taxon>Endopterygota</taxon>
        <taxon>Hymenoptera</taxon>
        <taxon>Tenthredinoidea</taxon>
        <taxon>Diprionidae</taxon>
        <taxon>Diprioninae</taxon>
        <taxon>Neodiprion</taxon>
    </lineage>
</organism>
<keyword evidence="2" id="KW-1133">Transmembrane helix</keyword>
<keyword evidence="2" id="KW-0472">Membrane</keyword>
<feature type="region of interest" description="Disordered" evidence="1">
    <location>
        <begin position="1"/>
        <end position="33"/>
    </location>
</feature>
<evidence type="ECO:0000313" key="4">
    <source>
        <dbReference type="RefSeq" id="XP_046598565.1"/>
    </source>
</evidence>
<evidence type="ECO:0000256" key="1">
    <source>
        <dbReference type="SAM" id="MobiDB-lite"/>
    </source>
</evidence>
<dbReference type="GeneID" id="107221029"/>
<evidence type="ECO:0000313" key="3">
    <source>
        <dbReference type="Proteomes" id="UP000829291"/>
    </source>
</evidence>
<reference evidence="4" key="1">
    <citation type="submission" date="2025-08" db="UniProtKB">
        <authorList>
            <consortium name="RefSeq"/>
        </authorList>
    </citation>
    <scope>IDENTIFICATION</scope>
    <source>
        <tissue evidence="4">Thorax and Abdomen</tissue>
    </source>
</reference>
<protein>
    <submittedName>
        <fullName evidence="4">Uncharacterized protein LOC107221029</fullName>
    </submittedName>
</protein>
<dbReference type="RefSeq" id="XP_046598565.1">
    <property type="nucleotide sequence ID" value="XM_046742609.1"/>
</dbReference>
<gene>
    <name evidence="4" type="primary">LOC107221029</name>
</gene>
<feature type="transmembrane region" description="Helical" evidence="2">
    <location>
        <begin position="95"/>
        <end position="120"/>
    </location>
</feature>
<dbReference type="Proteomes" id="UP000829291">
    <property type="component" value="Chromosome 6"/>
</dbReference>